<protein>
    <submittedName>
        <fullName evidence="2">Uncharacterized protein</fullName>
    </submittedName>
</protein>
<sequence length="47" mass="4942">MYDGEVLALGWAEKVNLEDTMAAISGGILSLFLIDLITVSTGLPTMA</sequence>
<proteinExistence type="predicted"/>
<feature type="transmembrane region" description="Helical" evidence="1">
    <location>
        <begin position="20"/>
        <end position="43"/>
    </location>
</feature>
<dbReference type="Proteomes" id="UP000823388">
    <property type="component" value="Chromosome 4K"/>
</dbReference>
<keyword evidence="1" id="KW-0472">Membrane</keyword>
<keyword evidence="1" id="KW-0812">Transmembrane</keyword>
<evidence type="ECO:0000256" key="1">
    <source>
        <dbReference type="SAM" id="Phobius"/>
    </source>
</evidence>
<organism evidence="2 3">
    <name type="scientific">Panicum virgatum</name>
    <name type="common">Blackwell switchgrass</name>
    <dbReference type="NCBI Taxonomy" id="38727"/>
    <lineage>
        <taxon>Eukaryota</taxon>
        <taxon>Viridiplantae</taxon>
        <taxon>Streptophyta</taxon>
        <taxon>Embryophyta</taxon>
        <taxon>Tracheophyta</taxon>
        <taxon>Spermatophyta</taxon>
        <taxon>Magnoliopsida</taxon>
        <taxon>Liliopsida</taxon>
        <taxon>Poales</taxon>
        <taxon>Poaceae</taxon>
        <taxon>PACMAD clade</taxon>
        <taxon>Panicoideae</taxon>
        <taxon>Panicodae</taxon>
        <taxon>Paniceae</taxon>
        <taxon>Panicinae</taxon>
        <taxon>Panicum</taxon>
        <taxon>Panicum sect. Hiantes</taxon>
    </lineage>
</organism>
<keyword evidence="3" id="KW-1185">Reference proteome</keyword>
<dbReference type="EMBL" id="CM029043">
    <property type="protein sequence ID" value="KAG2610568.1"/>
    <property type="molecule type" value="Genomic_DNA"/>
</dbReference>
<evidence type="ECO:0000313" key="3">
    <source>
        <dbReference type="Proteomes" id="UP000823388"/>
    </source>
</evidence>
<dbReference type="AlphaFoldDB" id="A0A8T0TLK7"/>
<evidence type="ECO:0000313" key="2">
    <source>
        <dbReference type="EMBL" id="KAG2610568.1"/>
    </source>
</evidence>
<gene>
    <name evidence="2" type="ORF">PVAP13_4KG200081</name>
</gene>
<reference evidence="2" key="1">
    <citation type="submission" date="2020-05" db="EMBL/GenBank/DDBJ databases">
        <title>WGS assembly of Panicum virgatum.</title>
        <authorList>
            <person name="Lovell J.T."/>
            <person name="Jenkins J."/>
            <person name="Shu S."/>
            <person name="Juenger T.E."/>
            <person name="Schmutz J."/>
        </authorList>
    </citation>
    <scope>NUCLEOTIDE SEQUENCE</scope>
    <source>
        <strain evidence="2">AP13</strain>
    </source>
</reference>
<comment type="caution">
    <text evidence="2">The sequence shown here is derived from an EMBL/GenBank/DDBJ whole genome shotgun (WGS) entry which is preliminary data.</text>
</comment>
<keyword evidence="1" id="KW-1133">Transmembrane helix</keyword>
<name>A0A8T0TLK7_PANVG</name>
<accession>A0A8T0TLK7</accession>